<organism evidence="2 3">
    <name type="scientific">Helicobacter winghamensis</name>
    <dbReference type="NCBI Taxonomy" id="157268"/>
    <lineage>
        <taxon>Bacteria</taxon>
        <taxon>Pseudomonadati</taxon>
        <taxon>Campylobacterota</taxon>
        <taxon>Epsilonproteobacteria</taxon>
        <taxon>Campylobacterales</taxon>
        <taxon>Helicobacteraceae</taxon>
        <taxon>Helicobacter</taxon>
    </lineage>
</organism>
<keyword evidence="3" id="KW-1185">Reference proteome</keyword>
<dbReference type="RefSeq" id="WP_101313013.1">
    <property type="nucleotide sequence ID" value="NZ_MBPJ01000022.1"/>
</dbReference>
<dbReference type="NCBIfam" id="NF033805">
    <property type="entry name" value="invasion_CiaB"/>
    <property type="match status" value="1"/>
</dbReference>
<dbReference type="STRING" id="556267.HWAG_00744"/>
<protein>
    <submittedName>
        <fullName evidence="2">Ciab protein</fullName>
    </submittedName>
</protein>
<evidence type="ECO:0000259" key="1">
    <source>
        <dbReference type="Pfam" id="PF25448"/>
    </source>
</evidence>
<gene>
    <name evidence="2" type="ORF">BCM31_01605</name>
</gene>
<dbReference type="InterPro" id="IPR057219">
    <property type="entry name" value="DUF7897"/>
</dbReference>
<accession>A0A2N3PKF9</accession>
<dbReference type="OrthoDB" id="5372053at2"/>
<sequence>MDKNINEKILGDIITLYRYLESQNKSINALYEKLESKTISALLEPVFKSLPDEIQTRFACVERIVGLKESALLNMLQKLNVGEQEGLKLRAMLLEITRDFYLQKHTELLKYVKDNVLLTPFLRALLEFVHEIGIIFNTFFFAWQKELILGINKDLNACFNGDYNAILKALESSIECCQKDFANEGGFSAKGEFSDRSYSVPVLKDSIYQAVAYAEFFQKEFRDLNQTFNKGLEALEGLEEVCPTLEQKEAHIAYLKALQNALMQRDTSLLLESWRLVDKAWMQISTPLQIGHPLEYYEDHFRKAVAPEWDLRIARIYNGVDLLEPSANADFKLSKELIWDFYIEYSKQFKHTLFKDSIENCVKQSLSKTQSYGGMPLLFYGAELNGLFSAQVVPNDEKVSAKYGKKIFYFPDRVRELSLAKPFMLLSSKTFPKEFLDFNRELLYFREQDWYRVYEISTIGHEFGHILWVDLDSELQMNAKGQFKNIEEFKATMGGLAYYFTREQKPLLKELVCNMIARAVGLIAWMQEDEVLPYYCEGLIHLQVLFDSKVLSYKGSFENGIALGIDLNKANLKALEQRYLEVYNQLIAVYLNKQDASLFLEYYVKKDSKGNYKPKDSKILSFVEDYYKEYQAIGQVQDTLTPKAWQEAYKKEKG</sequence>
<evidence type="ECO:0000313" key="2">
    <source>
        <dbReference type="EMBL" id="PKT81905.1"/>
    </source>
</evidence>
<dbReference type="Proteomes" id="UP000233350">
    <property type="component" value="Unassembled WGS sequence"/>
</dbReference>
<reference evidence="2 3" key="1">
    <citation type="submission" date="2016-07" db="EMBL/GenBank/DDBJ databases">
        <title>Detection of Helicobacter winghamensis from caecal content of red fox (Vulpes vulpes).</title>
        <authorList>
            <person name="Zanoni R.G."/>
            <person name="Florio D."/>
            <person name="Caffara M."/>
            <person name="Renzi M."/>
            <person name="Parisi A."/>
            <person name="Pasquali F."/>
            <person name="Manfreda G."/>
        </authorList>
    </citation>
    <scope>NUCLEOTIDE SEQUENCE [LARGE SCALE GENOMIC DNA]</scope>
    <source>
        <strain evidence="2 3">295_13</strain>
    </source>
</reference>
<dbReference type="EMBL" id="MBPK01000011">
    <property type="protein sequence ID" value="PKT81905.1"/>
    <property type="molecule type" value="Genomic_DNA"/>
</dbReference>
<feature type="domain" description="DUF7897" evidence="1">
    <location>
        <begin position="12"/>
        <end position="636"/>
    </location>
</feature>
<dbReference type="AlphaFoldDB" id="A0A2N3PKF9"/>
<proteinExistence type="predicted"/>
<evidence type="ECO:0000313" key="3">
    <source>
        <dbReference type="Proteomes" id="UP000233350"/>
    </source>
</evidence>
<comment type="caution">
    <text evidence="2">The sequence shown here is derived from an EMBL/GenBank/DDBJ whole genome shotgun (WGS) entry which is preliminary data.</text>
</comment>
<name>A0A2N3PKF9_9HELI</name>
<dbReference type="Pfam" id="PF25448">
    <property type="entry name" value="DUF7897"/>
    <property type="match status" value="1"/>
</dbReference>